<dbReference type="EMBL" id="MT774410">
    <property type="protein sequence ID" value="QOR57787.1"/>
    <property type="molecule type" value="Genomic_DNA"/>
</dbReference>
<dbReference type="KEGG" id="vg:65131952"/>
<protein>
    <submittedName>
        <fullName evidence="1">Uncharacterized protein</fullName>
    </submittedName>
</protein>
<name>A0A7M1RTL2_9CAUD</name>
<organism evidence="1 2">
    <name type="scientific">uncultured phage cr272_1</name>
    <dbReference type="NCBI Taxonomy" id="2772094"/>
    <lineage>
        <taxon>Viruses</taxon>
        <taxon>Duplodnaviria</taxon>
        <taxon>Heunggongvirae</taxon>
        <taxon>Uroviricota</taxon>
        <taxon>Caudoviricetes</taxon>
        <taxon>Crassvirales</taxon>
        <taxon>Suoliviridae</taxon>
        <taxon>Oafivirinae</taxon>
        <taxon>Buhlduvirus</taxon>
        <taxon>Buhlduvirus porcinus</taxon>
    </lineage>
</organism>
<dbReference type="RefSeq" id="YP_010113427.1">
    <property type="nucleotide sequence ID" value="NC_055903.1"/>
</dbReference>
<evidence type="ECO:0000313" key="2">
    <source>
        <dbReference type="Proteomes" id="UP000594103"/>
    </source>
</evidence>
<reference evidence="1 2" key="1">
    <citation type="submission" date="2020-07" db="EMBL/GenBank/DDBJ databases">
        <title>Taxonomic proposal: Crassvirales, a new order of highly abundant and diverse bacterial viruses.</title>
        <authorList>
            <person name="Shkoporov A.N."/>
            <person name="Stockdale S.R."/>
            <person name="Guerin E."/>
            <person name="Ross R.P."/>
            <person name="Hill C."/>
        </authorList>
    </citation>
    <scope>NUCLEOTIDE SEQUENCE [LARGE SCALE GENOMIC DNA]</scope>
</reference>
<keyword evidence="2" id="KW-1185">Reference proteome</keyword>
<proteinExistence type="predicted"/>
<dbReference type="Proteomes" id="UP000594103">
    <property type="component" value="Segment"/>
</dbReference>
<dbReference type="GeneID" id="65131952"/>
<accession>A0A7M1RTL2</accession>
<sequence length="173" mass="18560">MTMDGQRIVIAYFGKPISDKDVADIMSVIEKSGVISGNKKAAISLITAKEAEELLISGLAVKKASLNVKVPAKIAESPVDKALTYIGMRFADTLVGPDRNIVSFTLALITAVANARQNQCDKELITAVEILCNNVINTDSTLCVKYGITPTIIAAINQVRNTEINPLDYVFGC</sequence>
<evidence type="ECO:0000313" key="1">
    <source>
        <dbReference type="EMBL" id="QOR57787.1"/>
    </source>
</evidence>